<evidence type="ECO:0000313" key="11">
    <source>
        <dbReference type="EMBL" id="CAD8187698.1"/>
    </source>
</evidence>
<sequence>MQKRQLVEDFAESKYFDNDDEKLTNEQVRKREMEQLKKDEVQDDELDPLDTYMQDIEKQYQQDLAEPKKVKKFEVEQFENEDPILTQYELIKQNKLNQQKKQKQQNGESEDSMPSDFEVDEIDEVEKKKKNIEPLQPVDHSQIQYEEFESNFYQEHEEIANLNVAQVEKIKREYQIHVKGNNVPKPIISFGHLQLDQKLVNKIVSQNFEKPTAIQSQALPCVLSGRNVIGVAKTGSGKTIAYVWPMLVHVSAQRAVEKKEGPIGLVVVPTRELGQQVYLETKKYAQLFQISVSALLGGENKHHQWKELRAGVDIIIATPGRLIEMVKKKATNLQRCTYVVLDEADQMFSLGFEYQIRSIISQIRPDKQILLFTATMKKKIRQLCVDMLIDPIVITIGENENQVNEDIKQLPVIVDDDEGRLRWLLQNLKTYLQNGKVLIFANQMGQCESLLSEIKQKLGVQGLTLYGDKLQYERTLIINQFKQHVHLLIATDIASRGLDIKEIRTVINYFPPKDADIYIHRIGRTGRAGNCDGVAYSLVQKQDWKFAIMLVRSIELAGQIVPQELEEIANLDDHFKMDRMKKKMGYDYARGKDASKILHQALKRQTNSKAGLGFDEQEPKKQKKIQSQQQNNAGNLENPVKILPVVTLAEPTKSIGQFKNKWQDFNPYENYDNYAATVAVPGQLERDQVIQHFQEQMRGQFRAGFKSGGVAQTTNKKPVVKFLNDPNNQSNQQQQKKQ</sequence>
<evidence type="ECO:0000313" key="12">
    <source>
        <dbReference type="Proteomes" id="UP000683925"/>
    </source>
</evidence>
<evidence type="ECO:0000256" key="1">
    <source>
        <dbReference type="ARBA" id="ARBA00012552"/>
    </source>
</evidence>
<evidence type="ECO:0000256" key="5">
    <source>
        <dbReference type="ARBA" id="ARBA00022840"/>
    </source>
</evidence>
<dbReference type="FunFam" id="3.40.50.300:FF:000079">
    <property type="entry name" value="probable ATP-dependent RNA helicase DDX17"/>
    <property type="match status" value="1"/>
</dbReference>
<reference evidence="11" key="1">
    <citation type="submission" date="2021-01" db="EMBL/GenBank/DDBJ databases">
        <authorList>
            <consortium name="Genoscope - CEA"/>
            <person name="William W."/>
        </authorList>
    </citation>
    <scope>NUCLEOTIDE SEQUENCE</scope>
</reference>
<dbReference type="InterPro" id="IPR001650">
    <property type="entry name" value="Helicase_C-like"/>
</dbReference>
<dbReference type="PROSITE" id="PS51195">
    <property type="entry name" value="Q_MOTIF"/>
    <property type="match status" value="1"/>
</dbReference>
<dbReference type="OMA" id="DHTWEQT"/>
<dbReference type="SMART" id="SM00490">
    <property type="entry name" value="HELICc"/>
    <property type="match status" value="1"/>
</dbReference>
<dbReference type="EC" id="3.6.4.13" evidence="1"/>
<evidence type="ECO:0000256" key="2">
    <source>
        <dbReference type="ARBA" id="ARBA00022741"/>
    </source>
</evidence>
<gene>
    <name evidence="11" type="ORF">POCTA_138.1.T0910016</name>
</gene>
<dbReference type="Pfam" id="PF00270">
    <property type="entry name" value="DEAD"/>
    <property type="match status" value="1"/>
</dbReference>
<dbReference type="PANTHER" id="PTHR47958">
    <property type="entry name" value="ATP-DEPENDENT RNA HELICASE DBP3"/>
    <property type="match status" value="1"/>
</dbReference>
<feature type="domain" description="DEAD-box RNA helicase Q" evidence="10">
    <location>
        <begin position="188"/>
        <end position="216"/>
    </location>
</feature>
<dbReference type="GO" id="GO:0016787">
    <property type="term" value="F:hydrolase activity"/>
    <property type="evidence" value="ECO:0007669"/>
    <property type="project" value="UniProtKB-KW"/>
</dbReference>
<keyword evidence="5" id="KW-0067">ATP-binding</keyword>
<dbReference type="SMART" id="SM00487">
    <property type="entry name" value="DEXDc"/>
    <property type="match status" value="1"/>
</dbReference>
<feature type="short sequence motif" description="Q motif" evidence="6">
    <location>
        <begin position="188"/>
        <end position="216"/>
    </location>
</feature>
<feature type="domain" description="Helicase ATP-binding" evidence="8">
    <location>
        <begin position="219"/>
        <end position="394"/>
    </location>
</feature>
<dbReference type="AlphaFoldDB" id="A0A8S1WBR4"/>
<organism evidence="11 12">
    <name type="scientific">Paramecium octaurelia</name>
    <dbReference type="NCBI Taxonomy" id="43137"/>
    <lineage>
        <taxon>Eukaryota</taxon>
        <taxon>Sar</taxon>
        <taxon>Alveolata</taxon>
        <taxon>Ciliophora</taxon>
        <taxon>Intramacronucleata</taxon>
        <taxon>Oligohymenophorea</taxon>
        <taxon>Peniculida</taxon>
        <taxon>Parameciidae</taxon>
        <taxon>Paramecium</taxon>
    </lineage>
</organism>
<evidence type="ECO:0000256" key="6">
    <source>
        <dbReference type="PROSITE-ProRule" id="PRU00552"/>
    </source>
</evidence>
<dbReference type="CDD" id="cd18787">
    <property type="entry name" value="SF2_C_DEAD"/>
    <property type="match status" value="1"/>
</dbReference>
<keyword evidence="4" id="KW-0347">Helicase</keyword>
<dbReference type="GO" id="GO:0003676">
    <property type="term" value="F:nucleic acid binding"/>
    <property type="evidence" value="ECO:0007669"/>
    <property type="project" value="InterPro"/>
</dbReference>
<dbReference type="Proteomes" id="UP000683925">
    <property type="component" value="Unassembled WGS sequence"/>
</dbReference>
<keyword evidence="3" id="KW-0378">Hydrolase</keyword>
<dbReference type="InterPro" id="IPR011545">
    <property type="entry name" value="DEAD/DEAH_box_helicase_dom"/>
</dbReference>
<evidence type="ECO:0000256" key="3">
    <source>
        <dbReference type="ARBA" id="ARBA00022801"/>
    </source>
</evidence>
<keyword evidence="12" id="KW-1185">Reference proteome</keyword>
<evidence type="ECO:0000259" key="8">
    <source>
        <dbReference type="PROSITE" id="PS51192"/>
    </source>
</evidence>
<dbReference type="OrthoDB" id="196131at2759"/>
<keyword evidence="2" id="KW-0547">Nucleotide-binding</keyword>
<name>A0A8S1WBR4_PAROT</name>
<dbReference type="GO" id="GO:0003724">
    <property type="term" value="F:RNA helicase activity"/>
    <property type="evidence" value="ECO:0007669"/>
    <property type="project" value="UniProtKB-EC"/>
</dbReference>
<dbReference type="PROSITE" id="PS51194">
    <property type="entry name" value="HELICASE_CTER"/>
    <property type="match status" value="1"/>
</dbReference>
<dbReference type="Pfam" id="PF00271">
    <property type="entry name" value="Helicase_C"/>
    <property type="match status" value="1"/>
</dbReference>
<dbReference type="InterPro" id="IPR014001">
    <property type="entry name" value="Helicase_ATP-bd"/>
</dbReference>
<evidence type="ECO:0000259" key="10">
    <source>
        <dbReference type="PROSITE" id="PS51195"/>
    </source>
</evidence>
<dbReference type="PROSITE" id="PS51192">
    <property type="entry name" value="HELICASE_ATP_BIND_1"/>
    <property type="match status" value="1"/>
</dbReference>
<comment type="caution">
    <text evidence="11">The sequence shown here is derived from an EMBL/GenBank/DDBJ whole genome shotgun (WGS) entry which is preliminary data.</text>
</comment>
<feature type="region of interest" description="Disordered" evidence="7">
    <location>
        <begin position="96"/>
        <end position="116"/>
    </location>
</feature>
<feature type="region of interest" description="Disordered" evidence="7">
    <location>
        <begin position="608"/>
        <end position="634"/>
    </location>
</feature>
<dbReference type="EMBL" id="CAJJDP010000090">
    <property type="protein sequence ID" value="CAD8187698.1"/>
    <property type="molecule type" value="Genomic_DNA"/>
</dbReference>
<dbReference type="GO" id="GO:0005524">
    <property type="term" value="F:ATP binding"/>
    <property type="evidence" value="ECO:0007669"/>
    <property type="project" value="UniProtKB-KW"/>
</dbReference>
<accession>A0A8S1WBR4</accession>
<protein>
    <recommendedName>
        <fullName evidence="1">RNA helicase</fullName>
        <ecNumber evidence="1">3.6.4.13</ecNumber>
    </recommendedName>
</protein>
<feature type="domain" description="Helicase C-terminal" evidence="9">
    <location>
        <begin position="420"/>
        <end position="569"/>
    </location>
</feature>
<evidence type="ECO:0000256" key="4">
    <source>
        <dbReference type="ARBA" id="ARBA00022806"/>
    </source>
</evidence>
<proteinExistence type="predicted"/>
<evidence type="ECO:0000256" key="7">
    <source>
        <dbReference type="SAM" id="MobiDB-lite"/>
    </source>
</evidence>
<evidence type="ECO:0000259" key="9">
    <source>
        <dbReference type="PROSITE" id="PS51194"/>
    </source>
</evidence>
<dbReference type="InterPro" id="IPR014014">
    <property type="entry name" value="RNA_helicase_DEAD_Q_motif"/>
</dbReference>